<sequence>MFPLSLSRQAASNELYESIRRHRFIVVMVSDGNWARRLRRTALCAGAPNPQAVSAIRLRSSRGRFYRQTDAPCRRGSLFSLTLYFAPATPASRTS</sequence>
<geneLocation type="plasmid" evidence="1">
    <name>pTi_Tun178</name>
</geneLocation>
<dbReference type="EMBL" id="KY000070">
    <property type="protein sequence ID" value="ASK48684.1"/>
    <property type="molecule type" value="Genomic_DNA"/>
</dbReference>
<keyword evidence="1" id="KW-0614">Plasmid</keyword>
<evidence type="ECO:0000313" key="1">
    <source>
        <dbReference type="EMBL" id="ASK48684.1"/>
    </source>
</evidence>
<protein>
    <submittedName>
        <fullName evidence="1">Uncharacterized protein</fullName>
    </submittedName>
</protein>
<dbReference type="AlphaFoldDB" id="A0A2Z2Q0Z8"/>
<organism evidence="1">
    <name type="scientific">Agrobacterium tumefaciens</name>
    <dbReference type="NCBI Taxonomy" id="358"/>
    <lineage>
        <taxon>Bacteria</taxon>
        <taxon>Pseudomonadati</taxon>
        <taxon>Pseudomonadota</taxon>
        <taxon>Alphaproteobacteria</taxon>
        <taxon>Hyphomicrobiales</taxon>
        <taxon>Rhizobiaceae</taxon>
        <taxon>Rhizobium/Agrobacterium group</taxon>
        <taxon>Agrobacterium</taxon>
        <taxon>Agrobacterium tumefaciens complex</taxon>
    </lineage>
</organism>
<proteinExistence type="predicted"/>
<name>A0A2Z2Q0Z8_AGRTU</name>
<accession>A0A2Z2Q0Z8</accession>
<reference evidence="1" key="1">
    <citation type="submission" date="2016-10" db="EMBL/GenBank/DDBJ databases">
        <title>Agrobacterium Ti plasmids: Classification based on T-DNA and Vir regions organization.</title>
        <authorList>
            <person name="Nabi N."/>
            <person name="Vial L."/>
            <person name="Ben Hafsa A."/>
            <person name="Chapulliot D."/>
            <person name="Berard A."/>
            <person name="Chauveau A."/>
            <person name="Le Paslier M.-C."/>
            <person name="Harzallah Skhiri F."/>
            <person name="Brunel D."/>
            <person name="Nesme X."/>
            <person name="Chaouachi M."/>
        </authorList>
    </citation>
    <scope>NUCLEOTIDE SEQUENCE</scope>
    <source>
        <strain evidence="1">Tun178</strain>
        <plasmid evidence="1">pTi_Tun178</plasmid>
    </source>
</reference>